<dbReference type="InterPro" id="IPR036220">
    <property type="entry name" value="UDP-Glc/GDP-Man_DH_C_sf"/>
</dbReference>
<evidence type="ECO:0000256" key="7">
    <source>
        <dbReference type="PIRNR" id="PIRNR000124"/>
    </source>
</evidence>
<comment type="similarity">
    <text evidence="2 7">Belongs to the UDP-glucose/GDP-mannose dehydrogenase family.</text>
</comment>
<reference evidence="12" key="1">
    <citation type="submission" date="2022-02" db="EMBL/GenBank/DDBJ databases">
        <title>Paenibacillus sp. MBLB1832 Whole Genome Shotgun Sequencing.</title>
        <authorList>
            <person name="Hwang C.Y."/>
            <person name="Cho E.-S."/>
            <person name="Seo M.-J."/>
        </authorList>
    </citation>
    <scope>NUCLEOTIDE SEQUENCE</scope>
    <source>
        <strain evidence="12">MBLB1832</strain>
    </source>
</reference>
<feature type="binding site" evidence="10">
    <location>
        <position position="259"/>
    </location>
    <ligand>
        <name>NAD(+)</name>
        <dbReference type="ChEBI" id="CHEBI:57540"/>
    </ligand>
</feature>
<feature type="binding site" evidence="10">
    <location>
        <position position="85"/>
    </location>
    <ligand>
        <name>NAD(+)</name>
        <dbReference type="ChEBI" id="CHEBI:57540"/>
    </ligand>
</feature>
<evidence type="ECO:0000256" key="3">
    <source>
        <dbReference type="ARBA" id="ARBA00012954"/>
    </source>
</evidence>
<dbReference type="Pfam" id="PF03720">
    <property type="entry name" value="UDPG_MGDP_dh_C"/>
    <property type="match status" value="1"/>
</dbReference>
<feature type="binding site" evidence="9">
    <location>
        <position position="253"/>
    </location>
    <ligand>
        <name>substrate</name>
    </ligand>
</feature>
<dbReference type="InterPro" id="IPR036291">
    <property type="entry name" value="NAD(P)-bd_dom_sf"/>
</dbReference>
<evidence type="ECO:0000313" key="12">
    <source>
        <dbReference type="EMBL" id="WNR42080.1"/>
    </source>
</evidence>
<comment type="pathway">
    <text evidence="1">Nucleotide-sugar biosynthesis; UDP-alpha-D-glucuronate biosynthesis; UDP-alpha-D-glucuronate from UDP-alpha-D-glucose: step 1/1.</text>
</comment>
<evidence type="ECO:0000256" key="1">
    <source>
        <dbReference type="ARBA" id="ARBA00004701"/>
    </source>
</evidence>
<dbReference type="Gene3D" id="1.20.5.100">
    <property type="entry name" value="Cytochrome c1, transmembrane anchor, C-terminal"/>
    <property type="match status" value="1"/>
</dbReference>
<name>A0AA96RHT9_9BACL</name>
<feature type="binding site" evidence="10">
    <location>
        <position position="323"/>
    </location>
    <ligand>
        <name>NAD(+)</name>
        <dbReference type="ChEBI" id="CHEBI:57540"/>
    </ligand>
</feature>
<evidence type="ECO:0000256" key="9">
    <source>
        <dbReference type="PIRSR" id="PIRSR500134-2"/>
    </source>
</evidence>
<dbReference type="PRINTS" id="PR00419">
    <property type="entry name" value="ADXRDTASE"/>
</dbReference>
<feature type="binding site" evidence="9">
    <location>
        <begin position="245"/>
        <end position="249"/>
    </location>
    <ligand>
        <name>substrate</name>
    </ligand>
</feature>
<organism evidence="12 13">
    <name type="scientific">Paenibacillus roseopurpureus</name>
    <dbReference type="NCBI Taxonomy" id="2918901"/>
    <lineage>
        <taxon>Bacteria</taxon>
        <taxon>Bacillati</taxon>
        <taxon>Bacillota</taxon>
        <taxon>Bacilli</taxon>
        <taxon>Bacillales</taxon>
        <taxon>Paenibacillaceae</taxon>
        <taxon>Paenibacillus</taxon>
    </lineage>
</organism>
<feature type="binding site" evidence="9">
    <location>
        <position position="316"/>
    </location>
    <ligand>
        <name>substrate</name>
    </ligand>
</feature>
<dbReference type="InterPro" id="IPR008927">
    <property type="entry name" value="6-PGluconate_DH-like_C_sf"/>
</dbReference>
<evidence type="ECO:0000256" key="8">
    <source>
        <dbReference type="PIRSR" id="PIRSR500134-1"/>
    </source>
</evidence>
<protein>
    <recommendedName>
        <fullName evidence="3 7">UDP-glucose 6-dehydrogenase</fullName>
        <ecNumber evidence="3 7">1.1.1.22</ecNumber>
    </recommendedName>
</protein>
<dbReference type="InterPro" id="IPR014027">
    <property type="entry name" value="UDP-Glc/GDP-Man_DH_C"/>
</dbReference>
<dbReference type="Pfam" id="PF00984">
    <property type="entry name" value="UDPG_MGDP_dh"/>
    <property type="match status" value="1"/>
</dbReference>
<keyword evidence="4 7" id="KW-0560">Oxidoreductase</keyword>
<dbReference type="SMART" id="SM00984">
    <property type="entry name" value="UDPG_MGDP_dh_C"/>
    <property type="match status" value="1"/>
</dbReference>
<dbReference type="RefSeq" id="WP_314795294.1">
    <property type="nucleotide sequence ID" value="NZ_CP130319.1"/>
</dbReference>
<dbReference type="EC" id="1.1.1.22" evidence="3 7"/>
<evidence type="ECO:0000259" key="11">
    <source>
        <dbReference type="SMART" id="SM00984"/>
    </source>
</evidence>
<dbReference type="NCBIfam" id="TIGR03026">
    <property type="entry name" value="NDP-sugDHase"/>
    <property type="match status" value="1"/>
</dbReference>
<comment type="catalytic activity">
    <reaction evidence="6 7">
        <text>UDP-alpha-D-glucose + 2 NAD(+) + H2O = UDP-alpha-D-glucuronate + 2 NADH + 3 H(+)</text>
        <dbReference type="Rhea" id="RHEA:23596"/>
        <dbReference type="ChEBI" id="CHEBI:15377"/>
        <dbReference type="ChEBI" id="CHEBI:15378"/>
        <dbReference type="ChEBI" id="CHEBI:57540"/>
        <dbReference type="ChEBI" id="CHEBI:57945"/>
        <dbReference type="ChEBI" id="CHEBI:58052"/>
        <dbReference type="ChEBI" id="CHEBI:58885"/>
        <dbReference type="EC" id="1.1.1.22"/>
    </reaction>
</comment>
<evidence type="ECO:0000256" key="5">
    <source>
        <dbReference type="ARBA" id="ARBA00023027"/>
    </source>
</evidence>
<feature type="binding site" evidence="10">
    <location>
        <position position="30"/>
    </location>
    <ligand>
        <name>NAD(+)</name>
        <dbReference type="ChEBI" id="CHEBI:57540"/>
    </ligand>
</feature>
<dbReference type="PIRSF" id="PIRSF000124">
    <property type="entry name" value="UDPglc_GDPman_dh"/>
    <property type="match status" value="1"/>
</dbReference>
<dbReference type="SUPFAM" id="SSF48179">
    <property type="entry name" value="6-phosphogluconate dehydrogenase C-terminal domain-like"/>
    <property type="match status" value="1"/>
</dbReference>
<proteinExistence type="inferred from homology"/>
<evidence type="ECO:0000256" key="2">
    <source>
        <dbReference type="ARBA" id="ARBA00006601"/>
    </source>
</evidence>
<dbReference type="AlphaFoldDB" id="A0AA96RHT9"/>
<dbReference type="PANTHER" id="PTHR43750">
    <property type="entry name" value="UDP-GLUCOSE 6-DEHYDROGENASE TUAD"/>
    <property type="match status" value="1"/>
</dbReference>
<dbReference type="Gene3D" id="3.40.50.720">
    <property type="entry name" value="NAD(P)-binding Rossmann-like Domain"/>
    <property type="match status" value="2"/>
</dbReference>
<dbReference type="InterPro" id="IPR014026">
    <property type="entry name" value="UDP-Glc/GDP-Man_DH_dimer"/>
</dbReference>
<dbReference type="SUPFAM" id="SSF52413">
    <property type="entry name" value="UDP-glucose/GDP-mannose dehydrogenase C-terminal domain"/>
    <property type="match status" value="1"/>
</dbReference>
<dbReference type="PANTHER" id="PTHR43750:SF3">
    <property type="entry name" value="UDP-GLUCOSE 6-DEHYDROGENASE TUAD"/>
    <property type="match status" value="1"/>
</dbReference>
<evidence type="ECO:0000313" key="13">
    <source>
        <dbReference type="Proteomes" id="UP001304650"/>
    </source>
</evidence>
<feature type="domain" description="UDP-glucose/GDP-mannose dehydrogenase C-terminal" evidence="11">
    <location>
        <begin position="309"/>
        <end position="407"/>
    </location>
</feature>
<gene>
    <name evidence="12" type="ORF">MJB10_13130</name>
</gene>
<dbReference type="GO" id="GO:0051287">
    <property type="term" value="F:NAD binding"/>
    <property type="evidence" value="ECO:0007669"/>
    <property type="project" value="InterPro"/>
</dbReference>
<dbReference type="InterPro" id="IPR017476">
    <property type="entry name" value="UDP-Glc/GDP-Man"/>
</dbReference>
<dbReference type="InterPro" id="IPR001732">
    <property type="entry name" value="UDP-Glc/GDP-Man_DH_N"/>
</dbReference>
<dbReference type="Proteomes" id="UP001304650">
    <property type="component" value="Chromosome"/>
</dbReference>
<keyword evidence="5 7" id="KW-0520">NAD</keyword>
<dbReference type="KEGG" id="proo:MJB10_13130"/>
<dbReference type="PIRSF" id="PIRSF500134">
    <property type="entry name" value="UDPglc_DH_bac"/>
    <property type="match status" value="1"/>
</dbReference>
<dbReference type="Pfam" id="PF03721">
    <property type="entry name" value="UDPG_MGDP_dh_N"/>
    <property type="match status" value="1"/>
</dbReference>
<dbReference type="EMBL" id="CP130319">
    <property type="protein sequence ID" value="WNR42080.1"/>
    <property type="molecule type" value="Genomic_DNA"/>
</dbReference>
<dbReference type="SUPFAM" id="SSF51735">
    <property type="entry name" value="NAD(P)-binding Rossmann-fold domains"/>
    <property type="match status" value="1"/>
</dbReference>
<feature type="active site" description="Nucleophile" evidence="8">
    <location>
        <position position="256"/>
    </location>
</feature>
<keyword evidence="13" id="KW-1185">Reference proteome</keyword>
<accession>A0AA96RHT9</accession>
<evidence type="ECO:0000256" key="10">
    <source>
        <dbReference type="PIRSR" id="PIRSR500134-3"/>
    </source>
</evidence>
<evidence type="ECO:0000256" key="6">
    <source>
        <dbReference type="ARBA" id="ARBA00047473"/>
    </source>
</evidence>
<feature type="binding site" evidence="9">
    <location>
        <position position="200"/>
    </location>
    <ligand>
        <name>substrate</name>
    </ligand>
</feature>
<dbReference type="GO" id="GO:0000271">
    <property type="term" value="P:polysaccharide biosynthetic process"/>
    <property type="evidence" value="ECO:0007669"/>
    <property type="project" value="InterPro"/>
</dbReference>
<sequence length="434" mass="47360">MRITIVGTGYVGLVAAVCLAKQGHQVTAVDREPVIRGLRAGVLGIWEPGLEELFADGRASGNLRWETDVVRASLDAEALMLAVGTPTRPDGHTDLSQLHEVLAKFMHHGDCPPLIIVKSTVPVGTCDELEVSLRETGLRTEIVSNPEFLRQGSAIQDFMYPDRIVVGCQSPYAEAELRHLYARIDAPVQVCDRRSAELIKYAANTFLATKISFANMMSDLCEGYGADIRQVMAGVGSDRRIGPHFLQAGVGYGGSCFSKDLQSLLTSGKLVGLSLPMLEATAHINEQRIPRFIAKLISCWGNLQGKRLAVLGISFKPNTNDVRDAPFLTLLKQCQLHGIAVQAYDPVVQHVPYDGVHVADSAYTASVGADAIMILTEWPQFVSLDWARMAQGMRQPIMLDGRNLLPNKAVERFLEHDAAVYIPVGRSVVSCWGD</sequence>
<dbReference type="GO" id="GO:0003979">
    <property type="term" value="F:UDP-glucose 6-dehydrogenase activity"/>
    <property type="evidence" value="ECO:0007669"/>
    <property type="project" value="UniProtKB-EC"/>
</dbReference>
<dbReference type="InterPro" id="IPR028357">
    <property type="entry name" value="UDPglc_DH_bac"/>
</dbReference>
<feature type="binding site" evidence="10">
    <location>
        <position position="120"/>
    </location>
    <ligand>
        <name>NAD(+)</name>
        <dbReference type="ChEBI" id="CHEBI:57540"/>
    </ligand>
</feature>
<evidence type="ECO:0000256" key="4">
    <source>
        <dbReference type="ARBA" id="ARBA00023002"/>
    </source>
</evidence>